<evidence type="ECO:0000256" key="1">
    <source>
        <dbReference type="SAM" id="MobiDB-lite"/>
    </source>
</evidence>
<dbReference type="Proteomes" id="UP001621418">
    <property type="component" value="Chromosome"/>
</dbReference>
<keyword evidence="2" id="KW-1133">Transmembrane helix</keyword>
<proteinExistence type="predicted"/>
<feature type="region of interest" description="Disordered" evidence="1">
    <location>
        <begin position="55"/>
        <end position="208"/>
    </location>
</feature>
<feature type="compositionally biased region" description="Low complexity" evidence="1">
    <location>
        <begin position="134"/>
        <end position="153"/>
    </location>
</feature>
<evidence type="ECO:0000256" key="2">
    <source>
        <dbReference type="SAM" id="Phobius"/>
    </source>
</evidence>
<feature type="transmembrane region" description="Helical" evidence="2">
    <location>
        <begin position="12"/>
        <end position="32"/>
    </location>
</feature>
<organism evidence="3 4">
    <name type="scientific">Nocardia salmonicida</name>
    <dbReference type="NCBI Taxonomy" id="53431"/>
    <lineage>
        <taxon>Bacteria</taxon>
        <taxon>Bacillati</taxon>
        <taxon>Actinomycetota</taxon>
        <taxon>Actinomycetes</taxon>
        <taxon>Mycobacteriales</taxon>
        <taxon>Nocardiaceae</taxon>
        <taxon>Nocardia</taxon>
    </lineage>
</organism>
<evidence type="ECO:0000313" key="4">
    <source>
        <dbReference type="Proteomes" id="UP001621418"/>
    </source>
</evidence>
<dbReference type="PROSITE" id="PS51257">
    <property type="entry name" value="PROKAR_LIPOPROTEIN"/>
    <property type="match status" value="1"/>
</dbReference>
<accession>A0ABZ1N876</accession>
<sequence>MDNSRAKLVGPAVAVGAVSLGLIIIGACGVGQQDVYVPAPPLSADLAAAPARVAEEPTSTTVHISIPPSPSWRIAPYMSPRKPFSLSSTETSPSETPTEGGPAPEPRPGEATTESRPAEASTRPPETTEDEPTTTRPQIPTRPNPTRTVTPPRVGDDEAAEDYPPTHAFDHATPTPLVPADTGATPTPATTTEASTTTETPAPTTAES</sequence>
<keyword evidence="2" id="KW-0472">Membrane</keyword>
<keyword evidence="2" id="KW-0812">Transmembrane</keyword>
<reference evidence="3 4" key="1">
    <citation type="submission" date="2022-10" db="EMBL/GenBank/DDBJ databases">
        <title>The complete genomes of actinobacterial strains from the NBC collection.</title>
        <authorList>
            <person name="Joergensen T.S."/>
            <person name="Alvarez Arevalo M."/>
            <person name="Sterndorff E.B."/>
            <person name="Faurdal D."/>
            <person name="Vuksanovic O."/>
            <person name="Mourched A.-S."/>
            <person name="Charusanti P."/>
            <person name="Shaw S."/>
            <person name="Blin K."/>
            <person name="Weber T."/>
        </authorList>
    </citation>
    <scope>NUCLEOTIDE SEQUENCE [LARGE SCALE GENOMIC DNA]</scope>
    <source>
        <strain evidence="3 4">NBC_01413</strain>
    </source>
</reference>
<evidence type="ECO:0000313" key="3">
    <source>
        <dbReference type="EMBL" id="WTY35987.1"/>
    </source>
</evidence>
<gene>
    <name evidence="3" type="ORF">OG308_32905</name>
</gene>
<feature type="compositionally biased region" description="Low complexity" evidence="1">
    <location>
        <begin position="179"/>
        <end position="208"/>
    </location>
</feature>
<protein>
    <submittedName>
        <fullName evidence="3">Uncharacterized protein</fullName>
    </submittedName>
</protein>
<feature type="compositionally biased region" description="Low complexity" evidence="1">
    <location>
        <begin position="87"/>
        <end position="102"/>
    </location>
</feature>
<dbReference type="RefSeq" id="WP_405148222.1">
    <property type="nucleotide sequence ID" value="NZ_CP109527.1"/>
</dbReference>
<keyword evidence="4" id="KW-1185">Reference proteome</keyword>
<dbReference type="EMBL" id="CP109527">
    <property type="protein sequence ID" value="WTY35987.1"/>
    <property type="molecule type" value="Genomic_DNA"/>
</dbReference>
<name>A0ABZ1N876_9NOCA</name>